<evidence type="ECO:0000313" key="1">
    <source>
        <dbReference type="EMBL" id="GJS54587.1"/>
    </source>
</evidence>
<reference evidence="1" key="1">
    <citation type="journal article" date="2022" name="Int. J. Mol. Sci.">
        <title>Draft Genome of Tanacetum Coccineum: Genomic Comparison of Closely Related Tanacetum-Family Plants.</title>
        <authorList>
            <person name="Yamashiro T."/>
            <person name="Shiraishi A."/>
            <person name="Nakayama K."/>
            <person name="Satake H."/>
        </authorList>
    </citation>
    <scope>NUCLEOTIDE SEQUENCE</scope>
</reference>
<sequence length="294" mass="33210">MRNLRGGENISSLDLPELTPVIDESTLLVTLPSPYLVVLGDEKIDLLLRDDLDTLSTGDREIDFNPSRDIEELERLLADDPVPVPRVFDEPLGPPHRLPLLDPLKRFALGKWISYDLEDLRACFQFLPNRLRSLISSLILNPFVEIPSGESKVHVEVLSVLWGNRLPIPDGLLPLSSRPLRWRLRLFHRLSSSYLLFCAFLLSGIRLAADGIIASESSNQLLLDVVHYLHMLYDGREGLCDLQSATKVCKYTFSELLVIFRGLASTHFVECLTTIDRNFKFLEATGRGPKILIP</sequence>
<evidence type="ECO:0000313" key="2">
    <source>
        <dbReference type="Proteomes" id="UP001151760"/>
    </source>
</evidence>
<dbReference type="Proteomes" id="UP001151760">
    <property type="component" value="Unassembled WGS sequence"/>
</dbReference>
<protein>
    <submittedName>
        <fullName evidence="1">Uncharacterized protein</fullName>
    </submittedName>
</protein>
<accession>A0ABQ4WNV5</accession>
<keyword evidence="2" id="KW-1185">Reference proteome</keyword>
<dbReference type="EMBL" id="BQNB010008809">
    <property type="protein sequence ID" value="GJS54587.1"/>
    <property type="molecule type" value="Genomic_DNA"/>
</dbReference>
<proteinExistence type="predicted"/>
<reference evidence="1" key="2">
    <citation type="submission" date="2022-01" db="EMBL/GenBank/DDBJ databases">
        <authorList>
            <person name="Yamashiro T."/>
            <person name="Shiraishi A."/>
            <person name="Satake H."/>
            <person name="Nakayama K."/>
        </authorList>
    </citation>
    <scope>NUCLEOTIDE SEQUENCE</scope>
</reference>
<comment type="caution">
    <text evidence="1">The sequence shown here is derived from an EMBL/GenBank/DDBJ whole genome shotgun (WGS) entry which is preliminary data.</text>
</comment>
<name>A0ABQ4WNV5_9ASTR</name>
<gene>
    <name evidence="1" type="ORF">Tco_0627949</name>
</gene>
<organism evidence="1 2">
    <name type="scientific">Tanacetum coccineum</name>
    <dbReference type="NCBI Taxonomy" id="301880"/>
    <lineage>
        <taxon>Eukaryota</taxon>
        <taxon>Viridiplantae</taxon>
        <taxon>Streptophyta</taxon>
        <taxon>Embryophyta</taxon>
        <taxon>Tracheophyta</taxon>
        <taxon>Spermatophyta</taxon>
        <taxon>Magnoliopsida</taxon>
        <taxon>eudicotyledons</taxon>
        <taxon>Gunneridae</taxon>
        <taxon>Pentapetalae</taxon>
        <taxon>asterids</taxon>
        <taxon>campanulids</taxon>
        <taxon>Asterales</taxon>
        <taxon>Asteraceae</taxon>
        <taxon>Asteroideae</taxon>
        <taxon>Anthemideae</taxon>
        <taxon>Anthemidinae</taxon>
        <taxon>Tanacetum</taxon>
    </lineage>
</organism>